<evidence type="ECO:0000313" key="2">
    <source>
        <dbReference type="EMBL" id="KAK1134512.1"/>
    </source>
</evidence>
<gene>
    <name evidence="2" type="ORF">K0M31_007293</name>
</gene>
<name>A0AA40GB49_9HYME</name>
<feature type="compositionally biased region" description="Basic and acidic residues" evidence="1">
    <location>
        <begin position="10"/>
        <end position="27"/>
    </location>
</feature>
<keyword evidence="3" id="KW-1185">Reference proteome</keyword>
<evidence type="ECO:0000256" key="1">
    <source>
        <dbReference type="SAM" id="MobiDB-lite"/>
    </source>
</evidence>
<dbReference type="AlphaFoldDB" id="A0AA40GB49"/>
<sequence length="54" mass="5895">MCPSLARSFPRTEKDRVENIVREKEPIDSDGGSLSKAEEYLSGKTMGILAGAPR</sequence>
<accession>A0AA40GB49</accession>
<evidence type="ECO:0000313" key="3">
    <source>
        <dbReference type="Proteomes" id="UP001177670"/>
    </source>
</evidence>
<organism evidence="2 3">
    <name type="scientific">Melipona bicolor</name>
    <dbReference type="NCBI Taxonomy" id="60889"/>
    <lineage>
        <taxon>Eukaryota</taxon>
        <taxon>Metazoa</taxon>
        <taxon>Ecdysozoa</taxon>
        <taxon>Arthropoda</taxon>
        <taxon>Hexapoda</taxon>
        <taxon>Insecta</taxon>
        <taxon>Pterygota</taxon>
        <taxon>Neoptera</taxon>
        <taxon>Endopterygota</taxon>
        <taxon>Hymenoptera</taxon>
        <taxon>Apocrita</taxon>
        <taxon>Aculeata</taxon>
        <taxon>Apoidea</taxon>
        <taxon>Anthophila</taxon>
        <taxon>Apidae</taxon>
        <taxon>Melipona</taxon>
    </lineage>
</organism>
<comment type="caution">
    <text evidence="2">The sequence shown here is derived from an EMBL/GenBank/DDBJ whole genome shotgun (WGS) entry which is preliminary data.</text>
</comment>
<dbReference type="EMBL" id="JAHYIQ010000002">
    <property type="protein sequence ID" value="KAK1134512.1"/>
    <property type="molecule type" value="Genomic_DNA"/>
</dbReference>
<proteinExistence type="predicted"/>
<protein>
    <submittedName>
        <fullName evidence="2">Uncharacterized protein</fullName>
    </submittedName>
</protein>
<dbReference type="Proteomes" id="UP001177670">
    <property type="component" value="Unassembled WGS sequence"/>
</dbReference>
<feature type="region of interest" description="Disordered" evidence="1">
    <location>
        <begin position="1"/>
        <end position="36"/>
    </location>
</feature>
<reference evidence="2" key="1">
    <citation type="submission" date="2021-10" db="EMBL/GenBank/DDBJ databases">
        <title>Melipona bicolor Genome sequencing and assembly.</title>
        <authorList>
            <person name="Araujo N.S."/>
            <person name="Arias M.C."/>
        </authorList>
    </citation>
    <scope>NUCLEOTIDE SEQUENCE</scope>
    <source>
        <strain evidence="2">USP_2M_L1-L4_2017</strain>
        <tissue evidence="2">Whole body</tissue>
    </source>
</reference>